<dbReference type="Proteomes" id="UP000176377">
    <property type="component" value="Unassembled WGS sequence"/>
</dbReference>
<evidence type="ECO:0000256" key="2">
    <source>
        <dbReference type="SAM" id="SignalP"/>
    </source>
</evidence>
<feature type="signal peptide" evidence="2">
    <location>
        <begin position="1"/>
        <end position="24"/>
    </location>
</feature>
<feature type="region of interest" description="Disordered" evidence="1">
    <location>
        <begin position="429"/>
        <end position="451"/>
    </location>
</feature>
<protein>
    <submittedName>
        <fullName evidence="3">Uncharacterized protein</fullName>
    </submittedName>
</protein>
<gene>
    <name evidence="3" type="ORF">A2765_06630</name>
</gene>
<dbReference type="AlphaFoldDB" id="A0A1F6D945"/>
<accession>A0A1F6D945</accession>
<sequence length="511" mass="52100">MKLGFVVAVFALASLGLFVSVAKADSVSVDFEAPTYVLGSINGQDGWGPAVNPAYDQEVDSSMGTLGFGAQSLRMSNAVTSGSFGDWVFSKSLGDEAGETLAQNGGMSGGVRQPHFEAEFDLASFMPLVHQPDLQVSVSPDRGDGARMSYLRFNDMPDGIHVIFADYQDGVVEPAGTCATGDNFVLTDIATLDRTVPHSIKFSMDFVDGQNNDVVEIYIDGFLMHAGTSWEGYFNYCELNPTRTVDSLLFQARTSAGTAPATDEEGFLFDNLSLMSGAKPVPPPGNGAINSSFIKIEASGGGKIINIDSSKASTGKNTAYGSRGGRGGSGGDVSAEAEVDNGGVKSDAEANGNNGAALAGDGGAGGNGSLGGLVNSGRATSRANSWNELNAADIELKVPNTINSTKLEVEVDNDACNCNLIDNKTRSRARTGKNDASGSNGGSGGSGGEIEAEAEAGDGDAEANGNNGGAVAGNGALGGTGAAGGEVNSGVADSMASTTNRGNITRIRITN</sequence>
<feature type="compositionally biased region" description="Gly residues" evidence="1">
    <location>
        <begin position="439"/>
        <end position="448"/>
    </location>
</feature>
<evidence type="ECO:0000256" key="1">
    <source>
        <dbReference type="SAM" id="MobiDB-lite"/>
    </source>
</evidence>
<feature type="chain" id="PRO_5009523760" evidence="2">
    <location>
        <begin position="25"/>
        <end position="511"/>
    </location>
</feature>
<organism evidence="3 4">
    <name type="scientific">Candidatus Kaiserbacteria bacterium RIFCSPHIGHO2_01_FULL_56_24</name>
    <dbReference type="NCBI Taxonomy" id="1798487"/>
    <lineage>
        <taxon>Bacteria</taxon>
        <taxon>Candidatus Kaiseribacteriota</taxon>
    </lineage>
</organism>
<feature type="region of interest" description="Disordered" evidence="1">
    <location>
        <begin position="313"/>
        <end position="338"/>
    </location>
</feature>
<evidence type="ECO:0000313" key="3">
    <source>
        <dbReference type="EMBL" id="OGG57860.1"/>
    </source>
</evidence>
<feature type="compositionally biased region" description="Gly residues" evidence="1">
    <location>
        <begin position="322"/>
        <end position="331"/>
    </location>
</feature>
<reference evidence="3 4" key="1">
    <citation type="journal article" date="2016" name="Nat. Commun.">
        <title>Thousands of microbial genomes shed light on interconnected biogeochemical processes in an aquifer system.</title>
        <authorList>
            <person name="Anantharaman K."/>
            <person name="Brown C.T."/>
            <person name="Hug L.A."/>
            <person name="Sharon I."/>
            <person name="Castelle C.J."/>
            <person name="Probst A.J."/>
            <person name="Thomas B.C."/>
            <person name="Singh A."/>
            <person name="Wilkins M.J."/>
            <person name="Karaoz U."/>
            <person name="Brodie E.L."/>
            <person name="Williams K.H."/>
            <person name="Hubbard S.S."/>
            <person name="Banfield J.F."/>
        </authorList>
    </citation>
    <scope>NUCLEOTIDE SEQUENCE [LARGE SCALE GENOMIC DNA]</scope>
</reference>
<evidence type="ECO:0000313" key="4">
    <source>
        <dbReference type="Proteomes" id="UP000176377"/>
    </source>
</evidence>
<dbReference type="EMBL" id="MFLA01000042">
    <property type="protein sequence ID" value="OGG57860.1"/>
    <property type="molecule type" value="Genomic_DNA"/>
</dbReference>
<name>A0A1F6D945_9BACT</name>
<proteinExistence type="predicted"/>
<comment type="caution">
    <text evidence="3">The sequence shown here is derived from an EMBL/GenBank/DDBJ whole genome shotgun (WGS) entry which is preliminary data.</text>
</comment>
<keyword evidence="2" id="KW-0732">Signal</keyword>